<accession>A0ABY4AER4</accession>
<evidence type="ECO:0000313" key="3">
    <source>
        <dbReference type="Proteomes" id="UP000831532"/>
    </source>
</evidence>
<keyword evidence="3" id="KW-1185">Reference proteome</keyword>
<dbReference type="SUPFAM" id="SSF54427">
    <property type="entry name" value="NTF2-like"/>
    <property type="match status" value="1"/>
</dbReference>
<dbReference type="Gene3D" id="3.10.450.50">
    <property type="match status" value="1"/>
</dbReference>
<name>A0ABY4AER4_9BURK</name>
<protein>
    <submittedName>
        <fullName evidence="2">Nuclear transport factor 2 family protein</fullName>
    </submittedName>
</protein>
<sequence>MIAVSFELNNTCEGAAMTNETLVQCLSRLESELHLPEVRRDKHRLNALLHADFEEVGRSGRYWSRDATVDTLLREADADAVEVVADRYHAVELAPNVALLTYRAAHRQADGTLARHTLRSSLWLSAGGQWQMRYHQGTPAAEAW</sequence>
<dbReference type="EMBL" id="CP063361">
    <property type="protein sequence ID" value="UOD33302.1"/>
    <property type="molecule type" value="Genomic_DNA"/>
</dbReference>
<dbReference type="Pfam" id="PF14534">
    <property type="entry name" value="DUF4440"/>
    <property type="match status" value="1"/>
</dbReference>
<proteinExistence type="predicted"/>
<organism evidence="2 3">
    <name type="scientific">Massilia violaceinigra</name>
    <dbReference type="NCBI Taxonomy" id="2045208"/>
    <lineage>
        <taxon>Bacteria</taxon>
        <taxon>Pseudomonadati</taxon>
        <taxon>Pseudomonadota</taxon>
        <taxon>Betaproteobacteria</taxon>
        <taxon>Burkholderiales</taxon>
        <taxon>Oxalobacteraceae</taxon>
        <taxon>Telluria group</taxon>
        <taxon>Massilia</taxon>
    </lineage>
</organism>
<dbReference type="InterPro" id="IPR027843">
    <property type="entry name" value="DUF4440"/>
</dbReference>
<evidence type="ECO:0000259" key="1">
    <source>
        <dbReference type="Pfam" id="PF14534"/>
    </source>
</evidence>
<feature type="domain" description="DUF4440" evidence="1">
    <location>
        <begin position="27"/>
        <end position="132"/>
    </location>
</feature>
<evidence type="ECO:0000313" key="2">
    <source>
        <dbReference type="EMBL" id="UOD33302.1"/>
    </source>
</evidence>
<dbReference type="Proteomes" id="UP000831532">
    <property type="component" value="Chromosome"/>
</dbReference>
<dbReference type="InterPro" id="IPR032710">
    <property type="entry name" value="NTF2-like_dom_sf"/>
</dbReference>
<reference evidence="2 3" key="1">
    <citation type="submission" date="2020-10" db="EMBL/GenBank/DDBJ databases">
        <title>Genome analysis of Massilia species.</title>
        <authorList>
            <person name="Jung D.-H."/>
        </authorList>
    </citation>
    <scope>NUCLEOTIDE SEQUENCE [LARGE SCALE GENOMIC DNA]</scope>
    <source>
        <strain evidence="3">sipir</strain>
    </source>
</reference>
<gene>
    <name evidence="2" type="ORF">INH39_09735</name>
</gene>